<dbReference type="RefSeq" id="XP_024572056.1">
    <property type="nucleotide sequence ID" value="XM_024726948.1"/>
</dbReference>
<dbReference type="EMBL" id="CCYD01000108">
    <property type="protein sequence ID" value="CEG35687.1"/>
    <property type="molecule type" value="Genomic_DNA"/>
</dbReference>
<dbReference type="GeneID" id="36395079"/>
<evidence type="ECO:0000313" key="1">
    <source>
        <dbReference type="EMBL" id="CEG35687.1"/>
    </source>
</evidence>
<dbReference type="Proteomes" id="UP000054928">
    <property type="component" value="Unassembled WGS sequence"/>
</dbReference>
<dbReference type="AlphaFoldDB" id="A0A0P1A6K5"/>
<reference evidence="2" key="1">
    <citation type="submission" date="2014-09" db="EMBL/GenBank/DDBJ databases">
        <authorList>
            <person name="Sharma Rahul"/>
            <person name="Thines Marco"/>
        </authorList>
    </citation>
    <scope>NUCLEOTIDE SEQUENCE [LARGE SCALE GENOMIC DNA]</scope>
</reference>
<keyword evidence="2" id="KW-1185">Reference proteome</keyword>
<accession>A0A0P1A6K5</accession>
<sequence>MSPGGERAFEGGERVSFEASSYCCTTYTQEGHDIDCRRERAYEFDCTDLGY</sequence>
<protein>
    <submittedName>
        <fullName evidence="1">Uncharacterized protein</fullName>
    </submittedName>
</protein>
<organism evidence="1 2">
    <name type="scientific">Plasmopara halstedii</name>
    <name type="common">Downy mildew of sunflower</name>
    <dbReference type="NCBI Taxonomy" id="4781"/>
    <lineage>
        <taxon>Eukaryota</taxon>
        <taxon>Sar</taxon>
        <taxon>Stramenopiles</taxon>
        <taxon>Oomycota</taxon>
        <taxon>Peronosporomycetes</taxon>
        <taxon>Peronosporales</taxon>
        <taxon>Peronosporaceae</taxon>
        <taxon>Plasmopara</taxon>
    </lineage>
</organism>
<proteinExistence type="predicted"/>
<name>A0A0P1A6K5_PLAHL</name>
<evidence type="ECO:0000313" key="2">
    <source>
        <dbReference type="Proteomes" id="UP000054928"/>
    </source>
</evidence>